<accession>A0ACC0U1Y2</accession>
<protein>
    <submittedName>
        <fullName evidence="1">Uncharacterized protein</fullName>
    </submittedName>
</protein>
<evidence type="ECO:0000313" key="1">
    <source>
        <dbReference type="EMBL" id="KAI9458488.1"/>
    </source>
</evidence>
<sequence>MRSYGVLSLLVLATASTASPLSHLRRQSSLVPTPPPACVALFNSNVTSNATATNLTDTSSISNITSNAATTNLTDTSSISNTTDTGNTTTTCLVSPSDLASLMASMNGTDLSNSTSAFNCSTVTNSTSLSTSTDTGNSNTTDTSNLTGDGSTSTDTSSSTTDSLALPTDTGSSAPPAITTTTDTSGSTTDSSTLPTDTGSSVPPANTSPPPPPPPAVAGSGSGSSGIPDASTGEFTANTNDPSGRRRKRSPIGSWLRTWRRRVHHRLSESKQRRFSQPDLPAVAQQWQDLCLASGGDIFTNEPCVNLAGIAGINALLSTGGVCDQQDNADNMIDFANSAGVTNKDALVAAAIAYRQHPRNADDIGGGIVPSTPYCTNPPRNQELVGIFNAQLPGVDPGLFGGPNEPIVAFGDAGTCPAGQTPDTSTCSCA</sequence>
<proteinExistence type="predicted"/>
<organism evidence="1 2">
    <name type="scientific">Russula earlei</name>
    <dbReference type="NCBI Taxonomy" id="71964"/>
    <lineage>
        <taxon>Eukaryota</taxon>
        <taxon>Fungi</taxon>
        <taxon>Dikarya</taxon>
        <taxon>Basidiomycota</taxon>
        <taxon>Agaricomycotina</taxon>
        <taxon>Agaricomycetes</taxon>
        <taxon>Russulales</taxon>
        <taxon>Russulaceae</taxon>
        <taxon>Russula</taxon>
    </lineage>
</organism>
<name>A0ACC0U1Y2_9AGAM</name>
<gene>
    <name evidence="1" type="ORF">F5148DRAFT_1369451</name>
</gene>
<reference evidence="1" key="1">
    <citation type="submission" date="2021-03" db="EMBL/GenBank/DDBJ databases">
        <title>Evolutionary priming and transition to the ectomycorrhizal habit in an iconic lineage of mushroom-forming fungi: is preadaptation a requirement?</title>
        <authorList>
            <consortium name="DOE Joint Genome Institute"/>
            <person name="Looney B.P."/>
            <person name="Miyauchi S."/>
            <person name="Morin E."/>
            <person name="Drula E."/>
            <person name="Courty P.E."/>
            <person name="Chicoki N."/>
            <person name="Fauchery L."/>
            <person name="Kohler A."/>
            <person name="Kuo A."/>
            <person name="LaButti K."/>
            <person name="Pangilinan J."/>
            <person name="Lipzen A."/>
            <person name="Riley R."/>
            <person name="Andreopoulos W."/>
            <person name="He G."/>
            <person name="Johnson J."/>
            <person name="Barry K.W."/>
            <person name="Grigoriev I.V."/>
            <person name="Nagy L."/>
            <person name="Hibbett D."/>
            <person name="Henrissat B."/>
            <person name="Matheny P.B."/>
            <person name="Labbe J."/>
            <person name="Martin A.F."/>
        </authorList>
    </citation>
    <scope>NUCLEOTIDE SEQUENCE</scope>
    <source>
        <strain evidence="1">BPL698</strain>
    </source>
</reference>
<dbReference type="Proteomes" id="UP001207468">
    <property type="component" value="Unassembled WGS sequence"/>
</dbReference>
<keyword evidence="2" id="KW-1185">Reference proteome</keyword>
<dbReference type="EMBL" id="JAGFNK010000209">
    <property type="protein sequence ID" value="KAI9458488.1"/>
    <property type="molecule type" value="Genomic_DNA"/>
</dbReference>
<evidence type="ECO:0000313" key="2">
    <source>
        <dbReference type="Proteomes" id="UP001207468"/>
    </source>
</evidence>
<comment type="caution">
    <text evidence="1">The sequence shown here is derived from an EMBL/GenBank/DDBJ whole genome shotgun (WGS) entry which is preliminary data.</text>
</comment>